<dbReference type="GO" id="GO:0044550">
    <property type="term" value="P:secondary metabolite biosynthetic process"/>
    <property type="evidence" value="ECO:0007669"/>
    <property type="project" value="TreeGrafter"/>
</dbReference>
<dbReference type="Proteomes" id="UP000053257">
    <property type="component" value="Unassembled WGS sequence"/>
</dbReference>
<dbReference type="InterPro" id="IPR002938">
    <property type="entry name" value="FAD-bd"/>
</dbReference>
<dbReference type="PANTHER" id="PTHR46720">
    <property type="entry name" value="HYDROXYLASE, PUTATIVE (AFU_ORTHOLOGUE AFUA_3G01460)-RELATED"/>
    <property type="match status" value="1"/>
</dbReference>
<evidence type="ECO:0000259" key="4">
    <source>
        <dbReference type="Pfam" id="PF01494"/>
    </source>
</evidence>
<dbReference type="OrthoDB" id="417877at2759"/>
<evidence type="ECO:0000256" key="3">
    <source>
        <dbReference type="ARBA" id="ARBA00023002"/>
    </source>
</evidence>
<evidence type="ECO:0000256" key="2">
    <source>
        <dbReference type="ARBA" id="ARBA00022827"/>
    </source>
</evidence>
<accession>A0A0C3RZY4</accession>
<dbReference type="InterPro" id="IPR036188">
    <property type="entry name" value="FAD/NAD-bd_sf"/>
</dbReference>
<name>A0A0C3RZY4_PHLG1</name>
<dbReference type="AlphaFoldDB" id="A0A0C3RZY4"/>
<protein>
    <recommendedName>
        <fullName evidence="4">FAD-binding domain-containing protein</fullName>
    </recommendedName>
</protein>
<evidence type="ECO:0000256" key="1">
    <source>
        <dbReference type="ARBA" id="ARBA00022630"/>
    </source>
</evidence>
<dbReference type="GO" id="GO:0071949">
    <property type="term" value="F:FAD binding"/>
    <property type="evidence" value="ECO:0007669"/>
    <property type="project" value="InterPro"/>
</dbReference>
<dbReference type="PRINTS" id="PR00420">
    <property type="entry name" value="RNGMNOXGNASE"/>
</dbReference>
<organism evidence="5 6">
    <name type="scientific">Phlebiopsis gigantea (strain 11061_1 CR5-6)</name>
    <name type="common">White-rot fungus</name>
    <name type="synonym">Peniophora gigantea</name>
    <dbReference type="NCBI Taxonomy" id="745531"/>
    <lineage>
        <taxon>Eukaryota</taxon>
        <taxon>Fungi</taxon>
        <taxon>Dikarya</taxon>
        <taxon>Basidiomycota</taxon>
        <taxon>Agaricomycotina</taxon>
        <taxon>Agaricomycetes</taxon>
        <taxon>Polyporales</taxon>
        <taxon>Phanerochaetaceae</taxon>
        <taxon>Phlebiopsis</taxon>
    </lineage>
</organism>
<dbReference type="SUPFAM" id="SSF54373">
    <property type="entry name" value="FAD-linked reductases, C-terminal domain"/>
    <property type="match status" value="1"/>
</dbReference>
<keyword evidence="1" id="KW-0285">Flavoprotein</keyword>
<dbReference type="HOGENOM" id="CLU_009665_6_3_1"/>
<keyword evidence="3" id="KW-0560">Oxidoreductase</keyword>
<dbReference type="PANTHER" id="PTHR46720:SF3">
    <property type="entry name" value="FAD-BINDING DOMAIN-CONTAINING PROTEIN-RELATED"/>
    <property type="match status" value="1"/>
</dbReference>
<dbReference type="EMBL" id="KN840700">
    <property type="protein sequence ID" value="KIP02132.1"/>
    <property type="molecule type" value="Genomic_DNA"/>
</dbReference>
<dbReference type="SUPFAM" id="SSF51905">
    <property type="entry name" value="FAD/NAD(P)-binding domain"/>
    <property type="match status" value="1"/>
</dbReference>
<dbReference type="STRING" id="745531.A0A0C3RZY4"/>
<keyword evidence="6" id="KW-1185">Reference proteome</keyword>
<gene>
    <name evidence="5" type="ORF">PHLGIDRAFT_16752</name>
</gene>
<feature type="domain" description="FAD-binding" evidence="4">
    <location>
        <begin position="321"/>
        <end position="392"/>
    </location>
</feature>
<evidence type="ECO:0000313" key="5">
    <source>
        <dbReference type="EMBL" id="KIP02132.1"/>
    </source>
</evidence>
<dbReference type="Gene3D" id="3.50.50.60">
    <property type="entry name" value="FAD/NAD(P)-binding domain"/>
    <property type="match status" value="1"/>
</dbReference>
<dbReference type="GO" id="GO:0016491">
    <property type="term" value="F:oxidoreductase activity"/>
    <property type="evidence" value="ECO:0007669"/>
    <property type="project" value="UniProtKB-KW"/>
</dbReference>
<evidence type="ECO:0000313" key="6">
    <source>
        <dbReference type="Proteomes" id="UP000053257"/>
    </source>
</evidence>
<dbReference type="Pfam" id="PF01494">
    <property type="entry name" value="FAD_binding_3"/>
    <property type="match status" value="2"/>
</dbReference>
<reference evidence="5 6" key="1">
    <citation type="journal article" date="2014" name="PLoS Genet.">
        <title>Analysis of the Phlebiopsis gigantea genome, transcriptome and secretome provides insight into its pioneer colonization strategies of wood.</title>
        <authorList>
            <person name="Hori C."/>
            <person name="Ishida T."/>
            <person name="Igarashi K."/>
            <person name="Samejima M."/>
            <person name="Suzuki H."/>
            <person name="Master E."/>
            <person name="Ferreira P."/>
            <person name="Ruiz-Duenas F.J."/>
            <person name="Held B."/>
            <person name="Canessa P."/>
            <person name="Larrondo L.F."/>
            <person name="Schmoll M."/>
            <person name="Druzhinina I.S."/>
            <person name="Kubicek C.P."/>
            <person name="Gaskell J.A."/>
            <person name="Kersten P."/>
            <person name="St John F."/>
            <person name="Glasner J."/>
            <person name="Sabat G."/>
            <person name="Splinter BonDurant S."/>
            <person name="Syed K."/>
            <person name="Yadav J."/>
            <person name="Mgbeahuruike A.C."/>
            <person name="Kovalchuk A."/>
            <person name="Asiegbu F.O."/>
            <person name="Lackner G."/>
            <person name="Hoffmeister D."/>
            <person name="Rencoret J."/>
            <person name="Gutierrez A."/>
            <person name="Sun H."/>
            <person name="Lindquist E."/>
            <person name="Barry K."/>
            <person name="Riley R."/>
            <person name="Grigoriev I.V."/>
            <person name="Henrissat B."/>
            <person name="Kues U."/>
            <person name="Berka R.M."/>
            <person name="Martinez A.T."/>
            <person name="Covert S.F."/>
            <person name="Blanchette R.A."/>
            <person name="Cullen D."/>
        </authorList>
    </citation>
    <scope>NUCLEOTIDE SEQUENCE [LARGE SCALE GENOMIC DNA]</scope>
    <source>
        <strain evidence="5 6">11061_1 CR5-6</strain>
    </source>
</reference>
<proteinExistence type="predicted"/>
<sequence length="444" mass="48275">MSSASSSSLRVAIVGGGVCGMTCAIGLIKAGVDVHVYEAASKFGEIGAGVALGRNAINILTELDVYDDVHTRSLEHEAAGHENHDWAKTHPPRGLDDMHEWFKYVSGKTGETLWEVNADTLAQGVHRAAFLDALVHHVDPSRAHFHKRCTHVTQDTPDGPVTMYFQDGTTAEADVVLGADGIKSAVRRYVADTSADVHDPHLKYSRCVAYRALIPADKAEAAGCKFDYSARPLCPVGHNRHIIIFTVNAGTMINIAAFVTDPEQTGPESYVPPPVLSKQSATREQLLKAYEGWGSEMTNLLSCVEETAKWDIDVVYPPIEAEGWTKGSVAILGDAAHGMQPHLGAGAGQGLEDAYLLIQLMSHAQTNKSNVSDVLKVYATVRQPRAQKVWDSSKRAGDIYEGRAGDDLNRFAEVEALEKYIWNRPVNADLKDAEELLVKQGVFH</sequence>
<feature type="domain" description="FAD-binding" evidence="4">
    <location>
        <begin position="10"/>
        <end position="190"/>
    </location>
</feature>
<dbReference type="InterPro" id="IPR051104">
    <property type="entry name" value="FAD_monoxygenase"/>
</dbReference>
<keyword evidence="2" id="KW-0274">FAD</keyword>